<keyword evidence="3" id="KW-1185">Reference proteome</keyword>
<organism evidence="2 3">
    <name type="scientific">Cloacibacillus evryensis</name>
    <dbReference type="NCBI Taxonomy" id="508460"/>
    <lineage>
        <taxon>Bacteria</taxon>
        <taxon>Thermotogati</taxon>
        <taxon>Synergistota</taxon>
        <taxon>Synergistia</taxon>
        <taxon>Synergistales</taxon>
        <taxon>Synergistaceae</taxon>
        <taxon>Cloacibacillus</taxon>
    </lineage>
</organism>
<dbReference type="RefSeq" id="WP_008710375.1">
    <property type="nucleotide sequence ID" value="NZ_CABKQM010000006.1"/>
</dbReference>
<dbReference type="GeneID" id="95757809"/>
<dbReference type="InterPro" id="IPR012427">
    <property type="entry name" value="DUF1622"/>
</dbReference>
<dbReference type="EMBL" id="JANFYT010000026">
    <property type="protein sequence ID" value="MCQ4815095.1"/>
    <property type="molecule type" value="Genomic_DNA"/>
</dbReference>
<protein>
    <submittedName>
        <fullName evidence="2">DUF1622 domain-containing protein</fullName>
    </submittedName>
</protein>
<proteinExistence type="predicted"/>
<evidence type="ECO:0000256" key="1">
    <source>
        <dbReference type="SAM" id="Phobius"/>
    </source>
</evidence>
<feature type="transmembrane region" description="Helical" evidence="1">
    <location>
        <begin position="84"/>
        <end position="103"/>
    </location>
</feature>
<dbReference type="Pfam" id="PF07784">
    <property type="entry name" value="DUF1622"/>
    <property type="match status" value="1"/>
</dbReference>
<evidence type="ECO:0000313" key="2">
    <source>
        <dbReference type="EMBL" id="MCQ4815095.1"/>
    </source>
</evidence>
<gene>
    <name evidence="2" type="ORF">NE630_11700</name>
</gene>
<keyword evidence="1" id="KW-0472">Membrane</keyword>
<name>A0AAW5K7H6_9BACT</name>
<dbReference type="PANTHER" id="PTHR38468">
    <property type="entry name" value="SLL0939 PROTEIN"/>
    <property type="match status" value="1"/>
</dbReference>
<dbReference type="PANTHER" id="PTHR38468:SF1">
    <property type="entry name" value="SLL0939 PROTEIN"/>
    <property type="match status" value="1"/>
</dbReference>
<sequence>MLHDFAAISRTIIEFISILIIMCGVVVAIFRGCRLFFAMRSGSSLPRDAWIQLRLSFEDTLMLGLQFLMAADIIGTISDPDLQGVIVLSVIVLLRVILSFTLSREVAEMDRQKRESAAAPHVE</sequence>
<dbReference type="AlphaFoldDB" id="A0AAW5K7H6"/>
<dbReference type="Proteomes" id="UP001205919">
    <property type="component" value="Unassembled WGS sequence"/>
</dbReference>
<accession>A0AAW5K7H6</accession>
<keyword evidence="1" id="KW-0812">Transmembrane</keyword>
<feature type="transmembrane region" description="Helical" evidence="1">
    <location>
        <begin position="12"/>
        <end position="39"/>
    </location>
</feature>
<reference evidence="2 3" key="1">
    <citation type="submission" date="2022-06" db="EMBL/GenBank/DDBJ databases">
        <title>Isolation of gut microbiota from human fecal samples.</title>
        <authorList>
            <person name="Pamer E.G."/>
            <person name="Barat B."/>
            <person name="Waligurski E."/>
            <person name="Medina S."/>
            <person name="Paddock L."/>
            <person name="Mostad J."/>
        </authorList>
    </citation>
    <scope>NUCLEOTIDE SEQUENCE [LARGE SCALE GENOMIC DNA]</scope>
    <source>
        <strain evidence="2 3">DFI.9.90</strain>
    </source>
</reference>
<comment type="caution">
    <text evidence="2">The sequence shown here is derived from an EMBL/GenBank/DDBJ whole genome shotgun (WGS) entry which is preliminary data.</text>
</comment>
<evidence type="ECO:0000313" key="3">
    <source>
        <dbReference type="Proteomes" id="UP001205919"/>
    </source>
</evidence>
<keyword evidence="1" id="KW-1133">Transmembrane helix</keyword>